<evidence type="ECO:0000313" key="4">
    <source>
        <dbReference type="Proteomes" id="UP000603141"/>
    </source>
</evidence>
<keyword evidence="4" id="KW-1185">Reference proteome</keyword>
<reference evidence="3" key="1">
    <citation type="submission" date="2021-01" db="EMBL/GenBank/DDBJ databases">
        <title>Modified the classification status of verrucomicrobia.</title>
        <authorList>
            <person name="Feng X."/>
        </authorList>
    </citation>
    <scope>NUCLEOTIDE SEQUENCE</scope>
    <source>
        <strain evidence="3">KCTC 22041</strain>
    </source>
</reference>
<sequence length="95" mass="10640">MTYDSDTRNLLRSIKQALWMIVAILLMQVGFDLEGLSRTPFGEIILLLSFWSGFLLLLCKLIGAMVRLLAPTESKETQVEQVAVGQPTTTPRVED</sequence>
<gene>
    <name evidence="3" type="ORF">JIN85_17615</name>
</gene>
<keyword evidence="2" id="KW-0812">Transmembrane</keyword>
<name>A0A934VW44_9BACT</name>
<dbReference type="AlphaFoldDB" id="A0A934VW44"/>
<feature type="compositionally biased region" description="Polar residues" evidence="1">
    <location>
        <begin position="86"/>
        <end position="95"/>
    </location>
</feature>
<dbReference type="RefSeq" id="WP_200273257.1">
    <property type="nucleotide sequence ID" value="NZ_JAENIJ010000039.1"/>
</dbReference>
<comment type="caution">
    <text evidence="3">The sequence shown here is derived from an EMBL/GenBank/DDBJ whole genome shotgun (WGS) entry which is preliminary data.</text>
</comment>
<dbReference type="EMBL" id="JAENIJ010000039">
    <property type="protein sequence ID" value="MBK1884242.1"/>
    <property type="molecule type" value="Genomic_DNA"/>
</dbReference>
<dbReference type="Proteomes" id="UP000603141">
    <property type="component" value="Unassembled WGS sequence"/>
</dbReference>
<keyword evidence="2" id="KW-0472">Membrane</keyword>
<feature type="region of interest" description="Disordered" evidence="1">
    <location>
        <begin position="73"/>
        <end position="95"/>
    </location>
</feature>
<feature type="transmembrane region" description="Helical" evidence="2">
    <location>
        <begin position="45"/>
        <end position="70"/>
    </location>
</feature>
<protein>
    <submittedName>
        <fullName evidence="3">Uncharacterized protein</fullName>
    </submittedName>
</protein>
<evidence type="ECO:0000256" key="1">
    <source>
        <dbReference type="SAM" id="MobiDB-lite"/>
    </source>
</evidence>
<feature type="transmembrane region" description="Helical" evidence="2">
    <location>
        <begin position="17"/>
        <end position="33"/>
    </location>
</feature>
<keyword evidence="2" id="KW-1133">Transmembrane helix</keyword>
<evidence type="ECO:0000256" key="2">
    <source>
        <dbReference type="SAM" id="Phobius"/>
    </source>
</evidence>
<organism evidence="3 4">
    <name type="scientific">Luteolibacter pohnpeiensis</name>
    <dbReference type="NCBI Taxonomy" id="454153"/>
    <lineage>
        <taxon>Bacteria</taxon>
        <taxon>Pseudomonadati</taxon>
        <taxon>Verrucomicrobiota</taxon>
        <taxon>Verrucomicrobiia</taxon>
        <taxon>Verrucomicrobiales</taxon>
        <taxon>Verrucomicrobiaceae</taxon>
        <taxon>Luteolibacter</taxon>
    </lineage>
</organism>
<proteinExistence type="predicted"/>
<accession>A0A934VW44</accession>
<evidence type="ECO:0000313" key="3">
    <source>
        <dbReference type="EMBL" id="MBK1884242.1"/>
    </source>
</evidence>